<dbReference type="InterPro" id="IPR013328">
    <property type="entry name" value="6PGD_dom2"/>
</dbReference>
<dbReference type="NCBIfam" id="TIGR00745">
    <property type="entry name" value="apbA_panE"/>
    <property type="match status" value="1"/>
</dbReference>
<evidence type="ECO:0000256" key="5">
    <source>
        <dbReference type="ARBA" id="ARBA00022655"/>
    </source>
</evidence>
<dbReference type="SUPFAM" id="SSF48179">
    <property type="entry name" value="6-phosphogluconate dehydrogenase C-terminal domain-like"/>
    <property type="match status" value="1"/>
</dbReference>
<comment type="similarity">
    <text evidence="2 10">Belongs to the ketopantoate reductase family.</text>
</comment>
<dbReference type="GO" id="GO:0015940">
    <property type="term" value="P:pantothenate biosynthetic process"/>
    <property type="evidence" value="ECO:0007669"/>
    <property type="project" value="UniProtKB-KW"/>
</dbReference>
<dbReference type="InterPro" id="IPR051402">
    <property type="entry name" value="KPR-Related"/>
</dbReference>
<dbReference type="EMBL" id="CP016345">
    <property type="protein sequence ID" value="ANQ12755.1"/>
    <property type="molecule type" value="Genomic_DNA"/>
</dbReference>
<dbReference type="Proteomes" id="UP000092741">
    <property type="component" value="Chromosome 1"/>
</dbReference>
<dbReference type="GeneID" id="70912159"/>
<dbReference type="InterPro" id="IPR013332">
    <property type="entry name" value="KPR_N"/>
</dbReference>
<evidence type="ECO:0000256" key="4">
    <source>
        <dbReference type="ARBA" id="ARBA00019465"/>
    </source>
</evidence>
<dbReference type="Gene3D" id="1.10.1040.10">
    <property type="entry name" value="N-(1-d-carboxylethyl)-l-norvaline Dehydrogenase, domain 2"/>
    <property type="match status" value="1"/>
</dbReference>
<protein>
    <recommendedName>
        <fullName evidence="4 10">2-dehydropantoate 2-reductase</fullName>
        <ecNumber evidence="3 10">1.1.1.169</ecNumber>
    </recommendedName>
    <alternativeName>
        <fullName evidence="8 10">Ketopantoate reductase</fullName>
    </alternativeName>
</protein>
<dbReference type="PANTHER" id="PTHR21708">
    <property type="entry name" value="PROBABLE 2-DEHYDROPANTOATE 2-REDUCTASE"/>
    <property type="match status" value="1"/>
</dbReference>
<dbReference type="InterPro" id="IPR036291">
    <property type="entry name" value="NAD(P)-bd_dom_sf"/>
</dbReference>
<evidence type="ECO:0000256" key="9">
    <source>
        <dbReference type="ARBA" id="ARBA00048793"/>
    </source>
</evidence>
<gene>
    <name evidence="13" type="ORF">BA890_08240</name>
</gene>
<dbReference type="RefSeq" id="WP_020336380.1">
    <property type="nucleotide sequence ID" value="NZ_ATFJ01000044.1"/>
</dbReference>
<evidence type="ECO:0000256" key="3">
    <source>
        <dbReference type="ARBA" id="ARBA00013014"/>
    </source>
</evidence>
<keyword evidence="14" id="KW-1185">Reference proteome</keyword>
<organism evidence="13 14">
    <name type="scientific">Vibrio natriegens NBRC 15636 = ATCC 14048 = DSM 759</name>
    <dbReference type="NCBI Taxonomy" id="1219067"/>
    <lineage>
        <taxon>Bacteria</taxon>
        <taxon>Pseudomonadati</taxon>
        <taxon>Pseudomonadota</taxon>
        <taxon>Gammaproteobacteria</taxon>
        <taxon>Vibrionales</taxon>
        <taxon>Vibrionaceae</taxon>
        <taxon>Vibrio</taxon>
    </lineage>
</organism>
<evidence type="ECO:0000256" key="10">
    <source>
        <dbReference type="RuleBase" id="RU362068"/>
    </source>
</evidence>
<dbReference type="Gene3D" id="3.40.50.720">
    <property type="entry name" value="NAD(P)-binding Rossmann-like Domain"/>
    <property type="match status" value="1"/>
</dbReference>
<keyword evidence="7 10" id="KW-0560">Oxidoreductase</keyword>
<dbReference type="PANTHER" id="PTHR21708:SF26">
    <property type="entry name" value="2-DEHYDROPANTOATE 2-REDUCTASE"/>
    <property type="match status" value="1"/>
</dbReference>
<evidence type="ECO:0000313" key="14">
    <source>
        <dbReference type="Proteomes" id="UP000092741"/>
    </source>
</evidence>
<evidence type="ECO:0000256" key="6">
    <source>
        <dbReference type="ARBA" id="ARBA00022857"/>
    </source>
</evidence>
<dbReference type="GO" id="GO:0005737">
    <property type="term" value="C:cytoplasm"/>
    <property type="evidence" value="ECO:0007669"/>
    <property type="project" value="TreeGrafter"/>
</dbReference>
<keyword evidence="6 10" id="KW-0521">NADP</keyword>
<dbReference type="EC" id="1.1.1.169" evidence="3 10"/>
<dbReference type="KEGG" id="vna:PN96_05095"/>
<comment type="pathway">
    <text evidence="1 10">Cofactor biosynthesis; (R)-pantothenate biosynthesis; (R)-pantoate from 3-methyl-2-oxobutanoate: step 2/2.</text>
</comment>
<dbReference type="Pfam" id="PF02558">
    <property type="entry name" value="ApbA"/>
    <property type="match status" value="1"/>
</dbReference>
<sequence>MKFAMLGAGGIGCYFAARLIDAGHECVLVARGEHLEALQTNGLHLEHPDFQYHSSVESTDVTGLCQGYSCDHFDLLILGAKSGATSSMLDEMKPWLAHGSTPVLSIQNGVTNEEHIELQVGRERTIGGLGNYISGHIESPGHVKVQGAGQIEFGAWPNTESNPTMAELCHTLEAVFKGAGIQTRLYEDVRYALWRKLVLNNGVNPLTALTAQKTGFVTTDPILSRTVRNMMEETARAANVAGVKISAADVEEMFDLISNFGDIKTSMQVDMERGRSLEVNEICGPVIEYCRKISQPAETTELIYRLLVNADELNIKPIQF</sequence>
<dbReference type="AlphaFoldDB" id="A0AAN1CWM1"/>
<dbReference type="SUPFAM" id="SSF51735">
    <property type="entry name" value="NAD(P)-binding Rossmann-fold domains"/>
    <property type="match status" value="1"/>
</dbReference>
<evidence type="ECO:0000259" key="12">
    <source>
        <dbReference type="Pfam" id="PF08546"/>
    </source>
</evidence>
<dbReference type="InterPro" id="IPR008927">
    <property type="entry name" value="6-PGluconate_DH-like_C_sf"/>
</dbReference>
<evidence type="ECO:0000256" key="1">
    <source>
        <dbReference type="ARBA" id="ARBA00004994"/>
    </source>
</evidence>
<dbReference type="Pfam" id="PF08546">
    <property type="entry name" value="ApbA_C"/>
    <property type="match status" value="1"/>
</dbReference>
<dbReference type="InterPro" id="IPR003710">
    <property type="entry name" value="ApbA"/>
</dbReference>
<accession>A0AAN1CWM1</accession>
<evidence type="ECO:0000256" key="2">
    <source>
        <dbReference type="ARBA" id="ARBA00007870"/>
    </source>
</evidence>
<proteinExistence type="inferred from homology"/>
<evidence type="ECO:0000313" key="13">
    <source>
        <dbReference type="EMBL" id="ANQ12755.1"/>
    </source>
</evidence>
<evidence type="ECO:0000256" key="7">
    <source>
        <dbReference type="ARBA" id="ARBA00023002"/>
    </source>
</evidence>
<dbReference type="GO" id="GO:0008677">
    <property type="term" value="F:2-dehydropantoate 2-reductase activity"/>
    <property type="evidence" value="ECO:0007669"/>
    <property type="project" value="UniProtKB-EC"/>
</dbReference>
<dbReference type="FunFam" id="1.10.1040.10:FF:000017">
    <property type="entry name" value="2-dehydropantoate 2-reductase"/>
    <property type="match status" value="1"/>
</dbReference>
<keyword evidence="5 10" id="KW-0566">Pantothenate biosynthesis</keyword>
<dbReference type="InterPro" id="IPR013752">
    <property type="entry name" value="KPA_reductase"/>
</dbReference>
<comment type="function">
    <text evidence="10">Catalyzes the NADPH-dependent reduction of ketopantoate into pantoic acid.</text>
</comment>
<reference evidence="13 14" key="1">
    <citation type="submission" date="2016-07" db="EMBL/GenBank/DDBJ databases">
        <title>Developing Vibrio natriegens as a novel, fast-growing host for biotechnology.</title>
        <authorList>
            <person name="Weinstock M.T."/>
            <person name="Hesek E.D."/>
            <person name="Wilson C.M."/>
            <person name="Gibson D.G."/>
        </authorList>
    </citation>
    <scope>NUCLEOTIDE SEQUENCE [LARGE SCALE GENOMIC DNA]</scope>
    <source>
        <strain evidence="13 14">ATCC 14048</strain>
    </source>
</reference>
<name>A0AAN1CWM1_VIBNA</name>
<evidence type="ECO:0000259" key="11">
    <source>
        <dbReference type="Pfam" id="PF02558"/>
    </source>
</evidence>
<feature type="domain" description="Ketopantoate reductase N-terminal" evidence="11">
    <location>
        <begin position="4"/>
        <end position="157"/>
    </location>
</feature>
<feature type="domain" description="Ketopantoate reductase C-terminal" evidence="12">
    <location>
        <begin position="188"/>
        <end position="307"/>
    </location>
</feature>
<comment type="catalytic activity">
    <reaction evidence="9 10">
        <text>(R)-pantoate + NADP(+) = 2-dehydropantoate + NADPH + H(+)</text>
        <dbReference type="Rhea" id="RHEA:16233"/>
        <dbReference type="ChEBI" id="CHEBI:11561"/>
        <dbReference type="ChEBI" id="CHEBI:15378"/>
        <dbReference type="ChEBI" id="CHEBI:15980"/>
        <dbReference type="ChEBI" id="CHEBI:57783"/>
        <dbReference type="ChEBI" id="CHEBI:58349"/>
        <dbReference type="EC" id="1.1.1.169"/>
    </reaction>
</comment>
<evidence type="ECO:0000256" key="8">
    <source>
        <dbReference type="ARBA" id="ARBA00032024"/>
    </source>
</evidence>